<sequence>MDPTPEIQELDKEIIKAQFQAWMKELKIKGEKFSNGSQSLELAFDRSDDPESKFNEETVLLQQPRPEELPEIPRINGEQWLGITIVPKNPYNSRVGLMKGVHSIGLSPSLKGDAAEALIVFLSNSGRDYQKTVWRPIRRQSLREEPERRETLDFATFNQELEPLQPLSGQTLERLNFLYNLAFRGSTT</sequence>
<name>A0A1F5H7J4_9BACT</name>
<reference evidence="1 2" key="1">
    <citation type="journal article" date="2016" name="Nat. Commun.">
        <title>Thousands of microbial genomes shed light on interconnected biogeochemical processes in an aquifer system.</title>
        <authorList>
            <person name="Anantharaman K."/>
            <person name="Brown C.T."/>
            <person name="Hug L.A."/>
            <person name="Sharon I."/>
            <person name="Castelle C.J."/>
            <person name="Probst A.J."/>
            <person name="Thomas B.C."/>
            <person name="Singh A."/>
            <person name="Wilkins M.J."/>
            <person name="Karaoz U."/>
            <person name="Brodie E.L."/>
            <person name="Williams K.H."/>
            <person name="Hubbard S.S."/>
            <person name="Banfield J.F."/>
        </authorList>
    </citation>
    <scope>NUCLEOTIDE SEQUENCE [LARGE SCALE GENOMIC DNA]</scope>
</reference>
<comment type="caution">
    <text evidence="1">The sequence shown here is derived from an EMBL/GenBank/DDBJ whole genome shotgun (WGS) entry which is preliminary data.</text>
</comment>
<evidence type="ECO:0000313" key="2">
    <source>
        <dbReference type="Proteomes" id="UP000177039"/>
    </source>
</evidence>
<accession>A0A1F5H7J4</accession>
<dbReference type="Proteomes" id="UP000177039">
    <property type="component" value="Unassembled WGS sequence"/>
</dbReference>
<gene>
    <name evidence="1" type="ORF">A3B54_01955</name>
</gene>
<protein>
    <submittedName>
        <fullName evidence="1">Uncharacterized protein</fullName>
    </submittedName>
</protein>
<evidence type="ECO:0000313" key="1">
    <source>
        <dbReference type="EMBL" id="OGE00144.1"/>
    </source>
</evidence>
<dbReference type="EMBL" id="MFBT01000005">
    <property type="protein sequence ID" value="OGE00144.1"/>
    <property type="molecule type" value="Genomic_DNA"/>
</dbReference>
<dbReference type="AlphaFoldDB" id="A0A1F5H7J4"/>
<proteinExistence type="predicted"/>
<organism evidence="1 2">
    <name type="scientific">Candidatus Curtissbacteria bacterium RIFCSPLOWO2_01_FULL_42_50</name>
    <dbReference type="NCBI Taxonomy" id="1797730"/>
    <lineage>
        <taxon>Bacteria</taxon>
        <taxon>Candidatus Curtissiibacteriota</taxon>
    </lineage>
</organism>